<evidence type="ECO:0000313" key="3">
    <source>
        <dbReference type="Proteomes" id="UP000309788"/>
    </source>
</evidence>
<dbReference type="EMBL" id="VCEI01000025">
    <property type="protein sequence ID" value="TLU92215.1"/>
    <property type="molecule type" value="Genomic_DNA"/>
</dbReference>
<dbReference type="PROSITE" id="PS51257">
    <property type="entry name" value="PROKAR_LIPOPROTEIN"/>
    <property type="match status" value="1"/>
</dbReference>
<evidence type="ECO:0000313" key="2">
    <source>
        <dbReference type="EMBL" id="TLU92215.1"/>
    </source>
</evidence>
<reference evidence="2 3" key="1">
    <citation type="submission" date="2019-05" db="EMBL/GenBank/DDBJ databases">
        <authorList>
            <person name="Qu J.-H."/>
        </authorList>
    </citation>
    <scope>NUCLEOTIDE SEQUENCE [LARGE SCALE GENOMIC DNA]</scope>
    <source>
        <strain evidence="2 3">Z12</strain>
    </source>
</reference>
<dbReference type="OrthoDB" id="794867at2"/>
<protein>
    <submittedName>
        <fullName evidence="2">Uncharacterized protein</fullName>
    </submittedName>
</protein>
<comment type="caution">
    <text evidence="2">The sequence shown here is derived from an EMBL/GenBank/DDBJ whole genome shotgun (WGS) entry which is preliminary data.</text>
</comment>
<evidence type="ECO:0000256" key="1">
    <source>
        <dbReference type="SAM" id="SignalP"/>
    </source>
</evidence>
<organism evidence="2 3">
    <name type="scientific">Dyadobacter sediminis</name>
    <dbReference type="NCBI Taxonomy" id="1493691"/>
    <lineage>
        <taxon>Bacteria</taxon>
        <taxon>Pseudomonadati</taxon>
        <taxon>Bacteroidota</taxon>
        <taxon>Cytophagia</taxon>
        <taxon>Cytophagales</taxon>
        <taxon>Spirosomataceae</taxon>
        <taxon>Dyadobacter</taxon>
    </lineage>
</organism>
<keyword evidence="3" id="KW-1185">Reference proteome</keyword>
<proteinExistence type="predicted"/>
<keyword evidence="1" id="KW-0732">Signal</keyword>
<gene>
    <name evidence="2" type="ORF">FEM55_15860</name>
</gene>
<feature type="signal peptide" evidence="1">
    <location>
        <begin position="1"/>
        <end position="20"/>
    </location>
</feature>
<name>A0A5R9KBR6_9BACT</name>
<dbReference type="RefSeq" id="WP_138282324.1">
    <property type="nucleotide sequence ID" value="NZ_BMGE01000003.1"/>
</dbReference>
<feature type="chain" id="PRO_5024331403" evidence="1">
    <location>
        <begin position="21"/>
        <end position="146"/>
    </location>
</feature>
<sequence>MRNFVPARLGSLCIPVLMMAATGCSTISRFDQYSYTQSTSLKVDAVNLMSNATQPYESHRDEVARMKTAIDKMYEYEKNRPKNLVSEKMWLVVRDSSGHSFGGFLKRWQTEKTLNAAFIKESQQLVSESFDQISQLESGKIKQVAN</sequence>
<dbReference type="AlphaFoldDB" id="A0A5R9KBR6"/>
<dbReference type="Proteomes" id="UP000309788">
    <property type="component" value="Unassembled WGS sequence"/>
</dbReference>
<accession>A0A5R9KBR6</accession>